<dbReference type="GO" id="GO:0005524">
    <property type="term" value="F:ATP binding"/>
    <property type="evidence" value="ECO:0007669"/>
    <property type="project" value="UniProtKB-KW"/>
</dbReference>
<dbReference type="Gene3D" id="1.25.40.10">
    <property type="entry name" value="Tetratricopeptide repeat domain"/>
    <property type="match status" value="1"/>
</dbReference>
<dbReference type="InterPro" id="IPR011990">
    <property type="entry name" value="TPR-like_helical_dom_sf"/>
</dbReference>
<dbReference type="AlphaFoldDB" id="A0A1A2YQQ0"/>
<dbReference type="InterPro" id="IPR001054">
    <property type="entry name" value="A/G_cyclase"/>
</dbReference>
<evidence type="ECO:0000313" key="4">
    <source>
        <dbReference type="EMBL" id="OBI40574.1"/>
    </source>
</evidence>
<dbReference type="EMBL" id="LZKJ01000197">
    <property type="protein sequence ID" value="OBI40574.1"/>
    <property type="molecule type" value="Genomic_DNA"/>
</dbReference>
<proteinExistence type="predicted"/>
<dbReference type="Pfam" id="PF00211">
    <property type="entry name" value="Guanylate_cyc"/>
    <property type="match status" value="1"/>
</dbReference>
<dbReference type="InterPro" id="IPR029787">
    <property type="entry name" value="Nucleotide_cyclase"/>
</dbReference>
<reference evidence="5" key="1">
    <citation type="submission" date="2016-06" db="EMBL/GenBank/DDBJ databases">
        <authorList>
            <person name="Sutton G."/>
            <person name="Brinkac L."/>
            <person name="Sanka R."/>
            <person name="Adams M."/>
            <person name="Lau E."/>
            <person name="Sam S."/>
            <person name="Sreng N."/>
            <person name="Him V."/>
            <person name="Kerleguer A."/>
            <person name="Cheng S."/>
        </authorList>
    </citation>
    <scope>NUCLEOTIDE SEQUENCE [LARGE SCALE GENOMIC DNA]</scope>
    <source>
        <strain evidence="5">E861</strain>
    </source>
</reference>
<gene>
    <name evidence="4" type="ORF">A5707_09155</name>
</gene>
<evidence type="ECO:0000259" key="3">
    <source>
        <dbReference type="PROSITE" id="PS50125"/>
    </source>
</evidence>
<dbReference type="RefSeq" id="WP_065016363.1">
    <property type="nucleotide sequence ID" value="NZ_LZKJ01000197.1"/>
</dbReference>
<protein>
    <recommendedName>
        <fullName evidence="3">Guanylate cyclase domain-containing protein</fullName>
    </recommendedName>
</protein>
<dbReference type="GO" id="GO:0005737">
    <property type="term" value="C:cytoplasm"/>
    <property type="evidence" value="ECO:0007669"/>
    <property type="project" value="TreeGrafter"/>
</dbReference>
<sequence length="1060" mass="116262">MSAAPHTIDELLDRAVQAINSGDRATASALAEQVLTVDSANRDAEDLLTAPAAGSGELRRLTILFADVVDSTALSTRIEPEIYRTVIGRYRQQVTEIVDRYEGHVFSTKGDGLLAVFGHPIAHENDVRRAVQAGLDITREVARLSERVRSRFGFDISVRAGVHRGLVYLDVAQDDVYGLGANLASRVSGLASPGSVVVSGAIAPLVRDHFELQARPAQSVKGIDEPVDHFQVVGEHVTVMRIPLGPLVGRERELEHLRASWALAENGSLTSVGVGFSGEAGMGKSRLATAAADLAESAGHLVLALVGSPFHTDAGLYPIRALLEQRCGIDRATEQADRLRLLADEVRTRGLDPESEVPLLAPVLGIAAEHGYQPVRVEGTKLYQQIIQAIVDYLLACTGNSPAVVLAEDLQWFDASTLHVIESLLGTTRGRLLVVLTGRDLTSLRDIASLRVFELAPLTSHETDELITALDPTLSVDERGEVARRCDGVPLYIEEVVTKMHDQPTDEAGWTRAPDALYEPLFSRLRASQTTIQVVEAAAAIGREFDHALLRSVLDMAEPDLDAAIRDLEAALAFEPTADDRWRFRHELLREVAYELPPPSVRRALHGRVADALVRSSDEPDWHLVALHYENAERFDEAANAHQQASLVAQRRGALEEARACLTRAIAQNERAASGPARDRRETRIRLRRGFLTSAVKGTASPQAAADFERCLQLAGTDLREDVLLSTLFALWAYYLPRGDLRRCLQLSESTRGKIPGRGWFRPAFGAVALFRGDFGTARAVLEEVAAEVTQRDLTAFESVWFVPSDPVTSVHTDLALARFVQGDVCGAEEQLAETVRRVANLGFPQGPFSHAYQRFFEIWMWMEAGWLDRAADTVRELEAQAERHGFEYWTMTAVTQRATIGALSALLADGGNPTIVQPHIEMMTLIVQNLRDAEVKLFVTFYDAVLARLLTAVGKTDEARRRLDIALQFGTESDANFYRAELLRLRAQTAADVDARDADLRAAVDTAHQQAASIFELRAAMDVFELDGQSGTAPLKEAISRFPTDSDWPELVRARALLG</sequence>
<accession>A0A1A2YQQ0</accession>
<dbReference type="PROSITE" id="PS50125">
    <property type="entry name" value="GUANYLATE_CYCLASE_2"/>
    <property type="match status" value="1"/>
</dbReference>
<dbReference type="OrthoDB" id="5476461at2"/>
<dbReference type="SMART" id="SM00044">
    <property type="entry name" value="CYCc"/>
    <property type="match status" value="1"/>
</dbReference>
<evidence type="ECO:0000256" key="1">
    <source>
        <dbReference type="ARBA" id="ARBA00022741"/>
    </source>
</evidence>
<feature type="domain" description="Guanylate cyclase" evidence="3">
    <location>
        <begin position="62"/>
        <end position="188"/>
    </location>
</feature>
<dbReference type="GO" id="GO:0009190">
    <property type="term" value="P:cyclic nucleotide biosynthetic process"/>
    <property type="evidence" value="ECO:0007669"/>
    <property type="project" value="InterPro"/>
</dbReference>
<dbReference type="SUPFAM" id="SSF48452">
    <property type="entry name" value="TPR-like"/>
    <property type="match status" value="1"/>
</dbReference>
<name>A0A1A2YQQ0_9MYCO</name>
<dbReference type="CDD" id="cd07302">
    <property type="entry name" value="CHD"/>
    <property type="match status" value="1"/>
</dbReference>
<keyword evidence="1" id="KW-0547">Nucleotide-binding</keyword>
<evidence type="ECO:0000256" key="2">
    <source>
        <dbReference type="ARBA" id="ARBA00022840"/>
    </source>
</evidence>
<dbReference type="InterPro" id="IPR041664">
    <property type="entry name" value="AAA_16"/>
</dbReference>
<dbReference type="GO" id="GO:0035556">
    <property type="term" value="P:intracellular signal transduction"/>
    <property type="evidence" value="ECO:0007669"/>
    <property type="project" value="InterPro"/>
</dbReference>
<dbReference type="InterPro" id="IPR027417">
    <property type="entry name" value="P-loop_NTPase"/>
</dbReference>
<dbReference type="SUPFAM" id="SSF55073">
    <property type="entry name" value="Nucleotide cyclase"/>
    <property type="match status" value="1"/>
</dbReference>
<dbReference type="Gene3D" id="3.30.70.1230">
    <property type="entry name" value="Nucleotide cyclase"/>
    <property type="match status" value="1"/>
</dbReference>
<dbReference type="Pfam" id="PF13191">
    <property type="entry name" value="AAA_16"/>
    <property type="match status" value="1"/>
</dbReference>
<comment type="caution">
    <text evidence="4">The sequence shown here is derived from an EMBL/GenBank/DDBJ whole genome shotgun (WGS) entry which is preliminary data.</text>
</comment>
<dbReference type="Proteomes" id="UP000093592">
    <property type="component" value="Unassembled WGS sequence"/>
</dbReference>
<dbReference type="PANTHER" id="PTHR16305:SF28">
    <property type="entry name" value="GUANYLATE CYCLASE DOMAIN-CONTAINING PROTEIN"/>
    <property type="match status" value="1"/>
</dbReference>
<evidence type="ECO:0000313" key="5">
    <source>
        <dbReference type="Proteomes" id="UP000093592"/>
    </source>
</evidence>
<dbReference type="PANTHER" id="PTHR16305">
    <property type="entry name" value="TESTICULAR SOLUBLE ADENYLYL CYCLASE"/>
    <property type="match status" value="1"/>
</dbReference>
<dbReference type="SUPFAM" id="SSF52540">
    <property type="entry name" value="P-loop containing nucleoside triphosphate hydrolases"/>
    <property type="match status" value="1"/>
</dbReference>
<organism evidence="4 5">
    <name type="scientific">Mycobacterium kyorinense</name>
    <dbReference type="NCBI Taxonomy" id="487514"/>
    <lineage>
        <taxon>Bacteria</taxon>
        <taxon>Bacillati</taxon>
        <taxon>Actinomycetota</taxon>
        <taxon>Actinomycetes</taxon>
        <taxon>Mycobacteriales</taxon>
        <taxon>Mycobacteriaceae</taxon>
        <taxon>Mycobacterium</taxon>
    </lineage>
</organism>
<keyword evidence="2" id="KW-0067">ATP-binding</keyword>
<dbReference type="GO" id="GO:0004016">
    <property type="term" value="F:adenylate cyclase activity"/>
    <property type="evidence" value="ECO:0007669"/>
    <property type="project" value="TreeGrafter"/>
</dbReference>